<keyword evidence="5 10" id="KW-0418">Kinase</keyword>
<accession>A0A0X8FEY8</accession>
<organism evidence="10 11">
    <name type="scientific">Aerococcus urinae</name>
    <dbReference type="NCBI Taxonomy" id="1376"/>
    <lineage>
        <taxon>Bacteria</taxon>
        <taxon>Bacillati</taxon>
        <taxon>Bacillota</taxon>
        <taxon>Bacilli</taxon>
        <taxon>Lactobacillales</taxon>
        <taxon>Aerococcaceae</taxon>
        <taxon>Aerococcus</taxon>
    </lineage>
</organism>
<gene>
    <name evidence="10" type="ORF">I6G68_04285</name>
    <name evidence="9" type="ORF">ODY43_07385</name>
</gene>
<evidence type="ECO:0000256" key="4">
    <source>
        <dbReference type="ARBA" id="ARBA00022741"/>
    </source>
</evidence>
<dbReference type="GO" id="GO:0004631">
    <property type="term" value="F:phosphomevalonate kinase activity"/>
    <property type="evidence" value="ECO:0007669"/>
    <property type="project" value="UniProtKB-EC"/>
</dbReference>
<evidence type="ECO:0000256" key="3">
    <source>
        <dbReference type="ARBA" id="ARBA00022679"/>
    </source>
</evidence>
<dbReference type="AlphaFoldDB" id="A0A0X8FEY8"/>
<keyword evidence="4" id="KW-0547">Nucleotide-binding</keyword>
<evidence type="ECO:0000256" key="1">
    <source>
        <dbReference type="ARBA" id="ARBA00005017"/>
    </source>
</evidence>
<evidence type="ECO:0000259" key="7">
    <source>
        <dbReference type="Pfam" id="PF00288"/>
    </source>
</evidence>
<dbReference type="NCBIfam" id="TIGR01220">
    <property type="entry name" value="Pmev_kin_Gr_pos"/>
    <property type="match status" value="1"/>
</dbReference>
<dbReference type="UniPathway" id="UPA00057">
    <property type="reaction ID" value="UER00099"/>
</dbReference>
<dbReference type="Pfam" id="PF00288">
    <property type="entry name" value="GHMP_kinases_N"/>
    <property type="match status" value="1"/>
</dbReference>
<dbReference type="InterPro" id="IPR005917">
    <property type="entry name" value="Pmev_kinase_bact"/>
</dbReference>
<reference evidence="10 11" key="1">
    <citation type="submission" date="2020-12" db="EMBL/GenBank/DDBJ databases">
        <title>FDA dAtabase for Regulatory Grade micrObial Sequences (FDA-ARGOS): Supporting development and validation of Infectious Disease Dx tests.</title>
        <authorList>
            <person name="Sproer C."/>
            <person name="Gronow S."/>
            <person name="Severitt S."/>
            <person name="Schroder I."/>
            <person name="Tallon L."/>
            <person name="Sadzewicz L."/>
            <person name="Zhao X."/>
            <person name="Boylan J."/>
            <person name="Ott S."/>
            <person name="Bowen H."/>
            <person name="Vavikolanu K."/>
            <person name="Mehta A."/>
            <person name="Aluvathingal J."/>
            <person name="Nadendla S."/>
            <person name="Lowell S."/>
            <person name="Myers T."/>
            <person name="Yan Y."/>
            <person name="Sichtig H."/>
        </authorList>
    </citation>
    <scope>NUCLEOTIDE SEQUENCE [LARGE SCALE GENOMIC DNA]</scope>
    <source>
        <strain evidence="10 11">FDAARGOS_911</strain>
    </source>
</reference>
<dbReference type="RefSeq" id="WP_060778482.1">
    <property type="nucleotide sequence ID" value="NZ_CAJHLF010000005.1"/>
</dbReference>
<dbReference type="GO" id="GO:0005524">
    <property type="term" value="F:ATP binding"/>
    <property type="evidence" value="ECO:0007669"/>
    <property type="project" value="UniProtKB-KW"/>
</dbReference>
<dbReference type="GO" id="GO:0019287">
    <property type="term" value="P:isopentenyl diphosphate biosynthetic process, mevalonate pathway"/>
    <property type="evidence" value="ECO:0007669"/>
    <property type="project" value="UniProtKB-UniPathway"/>
</dbReference>
<dbReference type="Proteomes" id="UP001069145">
    <property type="component" value="Unassembled WGS sequence"/>
</dbReference>
<dbReference type="InterPro" id="IPR036554">
    <property type="entry name" value="GHMP_kinase_C_sf"/>
</dbReference>
<feature type="domain" description="GHMP kinase N-terminal" evidence="7">
    <location>
        <begin position="83"/>
        <end position="181"/>
    </location>
</feature>
<proteinExistence type="predicted"/>
<dbReference type="PRINTS" id="PR00959">
    <property type="entry name" value="MEVGALKINASE"/>
</dbReference>
<evidence type="ECO:0000256" key="5">
    <source>
        <dbReference type="ARBA" id="ARBA00022777"/>
    </source>
</evidence>
<dbReference type="InterPro" id="IPR035102">
    <property type="entry name" value="Phosphomevalonate_kinase"/>
</dbReference>
<evidence type="ECO:0000313" key="10">
    <source>
        <dbReference type="EMBL" id="QPS02286.1"/>
    </source>
</evidence>
<dbReference type="EMBL" id="CP065662">
    <property type="protein sequence ID" value="QPS02286.1"/>
    <property type="molecule type" value="Genomic_DNA"/>
</dbReference>
<dbReference type="Gene3D" id="3.30.230.10">
    <property type="match status" value="1"/>
</dbReference>
<dbReference type="SUPFAM" id="SSF54211">
    <property type="entry name" value="Ribosomal protein S5 domain 2-like"/>
    <property type="match status" value="1"/>
</dbReference>
<dbReference type="Pfam" id="PF08544">
    <property type="entry name" value="GHMP_kinases_C"/>
    <property type="match status" value="1"/>
</dbReference>
<dbReference type="InterPro" id="IPR014721">
    <property type="entry name" value="Ribsml_uS5_D2-typ_fold_subgr"/>
</dbReference>
<evidence type="ECO:0000256" key="2">
    <source>
        <dbReference type="ARBA" id="ARBA00012958"/>
    </source>
</evidence>
<protein>
    <recommendedName>
        <fullName evidence="2">phosphomevalonate kinase</fullName>
        <ecNumber evidence="2">2.7.4.2</ecNumber>
    </recommendedName>
</protein>
<dbReference type="InterPro" id="IPR020568">
    <property type="entry name" value="Ribosomal_Su5_D2-typ_SF"/>
</dbReference>
<evidence type="ECO:0000256" key="6">
    <source>
        <dbReference type="ARBA" id="ARBA00022840"/>
    </source>
</evidence>
<evidence type="ECO:0000259" key="8">
    <source>
        <dbReference type="Pfam" id="PF08544"/>
    </source>
</evidence>
<evidence type="ECO:0000313" key="11">
    <source>
        <dbReference type="Proteomes" id="UP000594771"/>
    </source>
</evidence>
<dbReference type="InterPro" id="IPR013750">
    <property type="entry name" value="GHMP_kinase_C_dom"/>
</dbReference>
<keyword evidence="3 10" id="KW-0808">Transferase</keyword>
<dbReference type="InterPro" id="IPR006204">
    <property type="entry name" value="GHMP_kinase_N_dom"/>
</dbReference>
<dbReference type="KEGG" id="aun:AWM73_05755"/>
<dbReference type="EC" id="2.7.4.2" evidence="2"/>
<evidence type="ECO:0000313" key="9">
    <source>
        <dbReference type="EMBL" id="MCY3053808.1"/>
    </source>
</evidence>
<dbReference type="PANTHER" id="PTHR31814">
    <property type="match status" value="1"/>
</dbReference>
<evidence type="ECO:0000313" key="12">
    <source>
        <dbReference type="Proteomes" id="UP001069145"/>
    </source>
</evidence>
<dbReference type="Proteomes" id="UP000594771">
    <property type="component" value="Chromosome"/>
</dbReference>
<name>A0A0X8FEY8_9LACT</name>
<dbReference type="EMBL" id="JAOTML010000008">
    <property type="protein sequence ID" value="MCY3053808.1"/>
    <property type="molecule type" value="Genomic_DNA"/>
</dbReference>
<keyword evidence="12" id="KW-1185">Reference proteome</keyword>
<dbReference type="SUPFAM" id="SSF55060">
    <property type="entry name" value="GHMP Kinase, C-terminal domain"/>
    <property type="match status" value="1"/>
</dbReference>
<keyword evidence="6" id="KW-0067">ATP-binding</keyword>
<feature type="domain" description="GHMP kinase C-terminal" evidence="8">
    <location>
        <begin position="306"/>
        <end position="360"/>
    </location>
</feature>
<dbReference type="GeneID" id="35768415"/>
<dbReference type="PANTHER" id="PTHR31814:SF2">
    <property type="entry name" value="PHOSPHOMEVALONATE KINASE"/>
    <property type="match status" value="1"/>
</dbReference>
<reference evidence="9" key="2">
    <citation type="submission" date="2022-09" db="EMBL/GenBank/DDBJ databases">
        <title>Aerococcus urinae taxonomy study.</title>
        <authorList>
            <person name="Christensen J."/>
            <person name="Senneby E."/>
        </authorList>
    </citation>
    <scope>NUCLEOTIDE SEQUENCE</scope>
    <source>
        <strain evidence="9">NLD-066-U95</strain>
    </source>
</reference>
<comment type="pathway">
    <text evidence="1">Isoprenoid biosynthesis; isopentenyl diphosphate biosynthesis via mevalonate pathway; isopentenyl diphosphate from (R)-mevalonate: step 2/3.</text>
</comment>
<sequence>METIISKRPGKLYLAGEYAIVHSFQGALLVAVDAYVTVELRPLDQAQSRLSTNQAPETFSWTVSDDGEISGIPKQFLLIKTLIQTAYQFLQESGHVEDSFKNIDLKISSDLDSPDGKKYGLGSSAAVSIAILDAILKFYQVDQDHSKKAFAYLLYQLGAIAQIKMDLKGSFGDLAASAFGGCIYYQNFDHTWLKERVKQEPMNLLDLIQMHWDGLLIEPLTLSSDWKLHVAWTEKPSSTEAMLAGRSTRKTEDHEFSLSERHFRYASQQCVILIRQAIIDQDYFVFTKALTYNSHLLYNYTKHRQKPYLTAALKSAIDLARAAGGTSKVSGAGGGDCAIAFSDQPAIGEQIDQAWQEVGIHQLDLGLCPSFIQ</sequence>
<dbReference type="OrthoDB" id="1522677at2"/>
<dbReference type="Gene3D" id="3.30.70.890">
    <property type="entry name" value="GHMP kinase, C-terminal domain"/>
    <property type="match status" value="1"/>
</dbReference>